<organism evidence="10">
    <name type="scientific">Sulfurovum sp. enrichment culture clone C5</name>
    <dbReference type="NCBI Taxonomy" id="497650"/>
    <lineage>
        <taxon>Bacteria</taxon>
        <taxon>Pseudomonadati</taxon>
        <taxon>Campylobacterota</taxon>
        <taxon>Epsilonproteobacteria</taxon>
        <taxon>Campylobacterales</taxon>
        <taxon>Sulfurovaceae</taxon>
        <taxon>Sulfurovum</taxon>
        <taxon>environmental samples</taxon>
    </lineage>
</organism>
<feature type="binding site" evidence="7">
    <location>
        <position position="249"/>
    </location>
    <ligand>
        <name>substrate</name>
    </ligand>
</feature>
<dbReference type="PIRSF" id="PIRSF038994">
    <property type="entry name" value="NagA"/>
    <property type="match status" value="1"/>
</dbReference>
<evidence type="ECO:0000256" key="1">
    <source>
        <dbReference type="ARBA" id="ARBA00010716"/>
    </source>
</evidence>
<dbReference type="InterPro" id="IPR011059">
    <property type="entry name" value="Metal-dep_hydrolase_composite"/>
</dbReference>
<keyword evidence="2 8" id="KW-0479">Metal-binding</keyword>
<dbReference type="GO" id="GO:0008448">
    <property type="term" value="F:N-acetylglucosamine-6-phosphate deacetylase activity"/>
    <property type="evidence" value="ECO:0007669"/>
    <property type="project" value="UniProtKB-EC"/>
</dbReference>
<comment type="cofactor">
    <cofactor evidence="8">
        <name>a divalent metal cation</name>
        <dbReference type="ChEBI" id="CHEBI:60240"/>
    </cofactor>
    <text evidence="8">Binds 1 divalent metal cation per subunit.</text>
</comment>
<dbReference type="AlphaFoldDB" id="A0A0S4XPR7"/>
<keyword evidence="3 5" id="KW-0378">Hydrolase</keyword>
<evidence type="ECO:0000256" key="2">
    <source>
        <dbReference type="ARBA" id="ARBA00022723"/>
    </source>
</evidence>
<dbReference type="SUPFAM" id="SSF51338">
    <property type="entry name" value="Composite domain of metallo-dependent hydrolases"/>
    <property type="match status" value="1"/>
</dbReference>
<evidence type="ECO:0000256" key="4">
    <source>
        <dbReference type="ARBA" id="ARBA00023277"/>
    </source>
</evidence>
<gene>
    <name evidence="10" type="primary">nagA</name>
    <name evidence="10" type="ORF">BN3087_530007</name>
</gene>
<name>A0A0S4XPR7_9BACT</name>
<dbReference type="CDD" id="cd00854">
    <property type="entry name" value="NagA"/>
    <property type="match status" value="1"/>
</dbReference>
<dbReference type="GO" id="GO:0046872">
    <property type="term" value="F:metal ion binding"/>
    <property type="evidence" value="ECO:0007669"/>
    <property type="project" value="UniProtKB-KW"/>
</dbReference>
<dbReference type="Gene3D" id="3.20.20.140">
    <property type="entry name" value="Metal-dependent hydrolases"/>
    <property type="match status" value="1"/>
</dbReference>
<evidence type="ECO:0000256" key="7">
    <source>
        <dbReference type="PIRSR" id="PIRSR038994-2"/>
    </source>
</evidence>
<feature type="active site" description="Proton donor/acceptor" evidence="6">
    <location>
        <position position="271"/>
    </location>
</feature>
<feature type="binding site" evidence="7">
    <location>
        <begin position="304"/>
        <end position="306"/>
    </location>
    <ligand>
        <name>substrate</name>
    </ligand>
</feature>
<reference evidence="10" key="1">
    <citation type="submission" date="2015-11" db="EMBL/GenBank/DDBJ databases">
        <authorList>
            <person name="Zhang Y."/>
            <person name="Guo Z."/>
        </authorList>
    </citation>
    <scope>NUCLEOTIDE SEQUENCE</scope>
    <source>
        <strain evidence="10">BN30871</strain>
    </source>
</reference>
<dbReference type="PANTHER" id="PTHR11113">
    <property type="entry name" value="N-ACETYLGLUCOSAMINE-6-PHOSPHATE DEACETYLASE"/>
    <property type="match status" value="1"/>
</dbReference>
<comment type="similarity">
    <text evidence="1 5">Belongs to the metallo-dependent hydrolases superfamily. NagA family.</text>
</comment>
<feature type="binding site" evidence="7">
    <location>
        <position position="226"/>
    </location>
    <ligand>
        <name>substrate</name>
    </ligand>
</feature>
<evidence type="ECO:0000259" key="9">
    <source>
        <dbReference type="Pfam" id="PF01979"/>
    </source>
</evidence>
<evidence type="ECO:0000256" key="3">
    <source>
        <dbReference type="ARBA" id="ARBA00022801"/>
    </source>
</evidence>
<dbReference type="Gene3D" id="2.30.40.10">
    <property type="entry name" value="Urease, subunit C, domain 1"/>
    <property type="match status" value="1"/>
</dbReference>
<evidence type="ECO:0000256" key="5">
    <source>
        <dbReference type="PIRNR" id="PIRNR038994"/>
    </source>
</evidence>
<feature type="binding site" evidence="7">
    <location>
        <position position="141"/>
    </location>
    <ligand>
        <name>substrate</name>
    </ligand>
</feature>
<evidence type="ECO:0000256" key="6">
    <source>
        <dbReference type="PIRSR" id="PIRSR038994-1"/>
    </source>
</evidence>
<dbReference type="FunFam" id="3.20.20.140:FF:000004">
    <property type="entry name" value="N-acetylglucosamine-6-phosphate deacetylase"/>
    <property type="match status" value="1"/>
</dbReference>
<feature type="binding site" evidence="8">
    <location>
        <position position="215"/>
    </location>
    <ligand>
        <name>Zn(2+)</name>
        <dbReference type="ChEBI" id="CHEBI:29105"/>
    </ligand>
</feature>
<evidence type="ECO:0000313" key="10">
    <source>
        <dbReference type="EMBL" id="CUV65960.1"/>
    </source>
</evidence>
<dbReference type="InterPro" id="IPR003764">
    <property type="entry name" value="GlcNAc_6-P_deAcase"/>
</dbReference>
<accession>A0A0S4XPR7</accession>
<dbReference type="SUPFAM" id="SSF51556">
    <property type="entry name" value="Metallo-dependent hydrolases"/>
    <property type="match status" value="1"/>
</dbReference>
<feature type="binding site" evidence="8">
    <location>
        <position position="130"/>
    </location>
    <ligand>
        <name>Zn(2+)</name>
        <dbReference type="ChEBI" id="CHEBI:29105"/>
    </ligand>
</feature>
<sequence>MLKAIINAKIVFEDNIADDLVVVYDEHISQIITQDELMQFDNIETIDVNGAYLSSGFIDIHIHGSGGADTMDATNEALQTISKTILSAGTTSFLATTMTMSKESIVNALENISDNTDKVDGAKIVGVHMEGPYINPDMCGAQDVNYIQKPSFDIIDKYSNIIKMITLAPEIENGYEFIREIREKYPHIILSIGHSNANYEKAIKGFECGISHATHLGNAMSGFHHRDPGVLGATLNSDITCDVIADLIHTHKATLELFWKAKKDKLILITDSMRAGCMKCGEYDLGGQRVTVKDGMATLGDGRLAGSVLKLNIALKNMKENTSMSLIDVIKSVTSIPAKKLGLNSGRIEVGLSADMVVFDESFDILMTIVDGDIKYLRGK</sequence>
<dbReference type="EC" id="3.5.1.25" evidence="10"/>
<feature type="domain" description="Amidohydrolase-related" evidence="9">
    <location>
        <begin position="54"/>
        <end position="374"/>
    </location>
</feature>
<evidence type="ECO:0000256" key="8">
    <source>
        <dbReference type="PIRSR" id="PIRSR038994-3"/>
    </source>
</evidence>
<protein>
    <submittedName>
        <fullName evidence="10">N-acetylglucosamine-6-phosphate deacetylase</fullName>
        <ecNumber evidence="10">3.5.1.25</ecNumber>
    </submittedName>
</protein>
<dbReference type="InterPro" id="IPR006680">
    <property type="entry name" value="Amidohydro-rel"/>
</dbReference>
<feature type="binding site" evidence="8">
    <location>
        <position position="194"/>
    </location>
    <ligand>
        <name>Zn(2+)</name>
        <dbReference type="ChEBI" id="CHEBI:29105"/>
    </ligand>
</feature>
<dbReference type="Pfam" id="PF01979">
    <property type="entry name" value="Amidohydro_1"/>
    <property type="match status" value="1"/>
</dbReference>
<dbReference type="EMBL" id="FAXN01000055">
    <property type="protein sequence ID" value="CUV65960.1"/>
    <property type="molecule type" value="Genomic_DNA"/>
</dbReference>
<dbReference type="GO" id="GO:0006046">
    <property type="term" value="P:N-acetylglucosamine catabolic process"/>
    <property type="evidence" value="ECO:0007669"/>
    <property type="project" value="TreeGrafter"/>
</dbReference>
<dbReference type="PANTHER" id="PTHR11113:SF14">
    <property type="entry name" value="N-ACETYLGLUCOSAMINE-6-PHOSPHATE DEACETYLASE"/>
    <property type="match status" value="1"/>
</dbReference>
<dbReference type="InterPro" id="IPR032466">
    <property type="entry name" value="Metal_Hydrolase"/>
</dbReference>
<dbReference type="NCBIfam" id="TIGR00221">
    <property type="entry name" value="nagA"/>
    <property type="match status" value="1"/>
</dbReference>
<keyword evidence="4 5" id="KW-0119">Carbohydrate metabolism</keyword>
<proteinExistence type="inferred from homology"/>
<feature type="binding site" evidence="7">
    <location>
        <begin position="218"/>
        <end position="219"/>
    </location>
    <ligand>
        <name>substrate</name>
    </ligand>
</feature>